<dbReference type="Gene3D" id="3.80.10.10">
    <property type="entry name" value="Ribonuclease Inhibitor"/>
    <property type="match status" value="2"/>
</dbReference>
<comment type="caution">
    <text evidence="3">The sequence shown here is derived from an EMBL/GenBank/DDBJ whole genome shotgun (WGS) entry which is preliminary data.</text>
</comment>
<accession>A0A9D2CX27</accession>
<dbReference type="Gene3D" id="2.60.40.10">
    <property type="entry name" value="Immunoglobulins"/>
    <property type="match status" value="2"/>
</dbReference>
<dbReference type="EMBL" id="DXCK01000060">
    <property type="protein sequence ID" value="HIZ01433.1"/>
    <property type="molecule type" value="Genomic_DNA"/>
</dbReference>
<protein>
    <submittedName>
        <fullName evidence="3">Leucine-rich repeat protein</fullName>
    </submittedName>
</protein>
<dbReference type="InterPro" id="IPR013783">
    <property type="entry name" value="Ig-like_fold"/>
</dbReference>
<organism evidence="3 4">
    <name type="scientific">Candidatus Bacteroides merdipullorum</name>
    <dbReference type="NCBI Taxonomy" id="2838474"/>
    <lineage>
        <taxon>Bacteria</taxon>
        <taxon>Pseudomonadati</taxon>
        <taxon>Bacteroidota</taxon>
        <taxon>Bacteroidia</taxon>
        <taxon>Bacteroidales</taxon>
        <taxon>Bacteroidaceae</taxon>
        <taxon>Bacteroides</taxon>
    </lineage>
</organism>
<dbReference type="AlphaFoldDB" id="A0A9D2CX27"/>
<reference evidence="3" key="2">
    <citation type="submission" date="2021-04" db="EMBL/GenBank/DDBJ databases">
        <authorList>
            <person name="Gilroy R."/>
        </authorList>
    </citation>
    <scope>NUCLEOTIDE SEQUENCE</scope>
    <source>
        <strain evidence="3">ChiHjej12B11-24981</strain>
    </source>
</reference>
<dbReference type="PANTHER" id="PTHR45661">
    <property type="entry name" value="SURFACE ANTIGEN"/>
    <property type="match status" value="1"/>
</dbReference>
<dbReference type="CDD" id="cd00063">
    <property type="entry name" value="FN3"/>
    <property type="match status" value="1"/>
</dbReference>
<dbReference type="PANTHER" id="PTHR45661:SF3">
    <property type="entry name" value="IG-LIKE DOMAIN-CONTAINING PROTEIN"/>
    <property type="match status" value="1"/>
</dbReference>
<gene>
    <name evidence="3" type="ORF">H9819_04160</name>
</gene>
<name>A0A9D2CX27_9BACE</name>
<dbReference type="SUPFAM" id="SSF49265">
    <property type="entry name" value="Fibronectin type III"/>
    <property type="match status" value="1"/>
</dbReference>
<dbReference type="InterPro" id="IPR026906">
    <property type="entry name" value="LRR_5"/>
</dbReference>
<dbReference type="Pfam" id="PF13306">
    <property type="entry name" value="LRR_5"/>
    <property type="match status" value="2"/>
</dbReference>
<evidence type="ECO:0000259" key="2">
    <source>
        <dbReference type="PROSITE" id="PS50853"/>
    </source>
</evidence>
<evidence type="ECO:0000313" key="3">
    <source>
        <dbReference type="EMBL" id="HIZ01433.1"/>
    </source>
</evidence>
<dbReference type="PROSITE" id="PS51257">
    <property type="entry name" value="PROKAR_LIPOPROTEIN"/>
    <property type="match status" value="1"/>
</dbReference>
<sequence length="547" mass="59717">MNMKHIYRLFLFTTSLVTCLLAACSEDERPDYLLPSFQVNEATEVTRTSALLTGEVILHGNGTVSDMYFRYGTTENMEQVAACQAGTLQATARLNDLQPGTTYYFCLEASNGYSVVHSDTYTFTTQPNKVPTVSHITRINQSPLSITVSYEITDNGGETITSTGLYYYVEGSSEEQCLLLETDTEGLLRARVGGLQIETDYVIQAFAANSIGETRSEPYHFHTSQAVILTEAGDLPEAISEDEKYNFTTLSIAGPLNGTDFRFLRDMMGRGMDGEDTAGQLQTLNLSDVSIEAGGSSYDGHHYTSDRCASNGLFAQCTALKELFLPDNTETVEAYAFDGCSNLQRLRLSSALTHFSPSAGCTSLARIEVPASCTHFSTTDGVLYNADASTLLWYPEGKTDEQFTVPSGVQSIGDYAFCNAPASEIFLPQSITQLGQASFSGACLVRINLPNGISTVPYGCFQSCARLESVVLGKGTSYLSEYCFKNCPTLTDLYVQDADFPPYCTDETFAGAEQVLQNGTLHVPAGSATRYRNHRIWGLFKTIVDDL</sequence>
<reference evidence="3" key="1">
    <citation type="journal article" date="2021" name="PeerJ">
        <title>Extensive microbial diversity within the chicken gut microbiome revealed by metagenomics and culture.</title>
        <authorList>
            <person name="Gilroy R."/>
            <person name="Ravi A."/>
            <person name="Getino M."/>
            <person name="Pursley I."/>
            <person name="Horton D.L."/>
            <person name="Alikhan N.F."/>
            <person name="Baker D."/>
            <person name="Gharbi K."/>
            <person name="Hall N."/>
            <person name="Watson M."/>
            <person name="Adriaenssens E.M."/>
            <person name="Foster-Nyarko E."/>
            <person name="Jarju S."/>
            <person name="Secka A."/>
            <person name="Antonio M."/>
            <person name="Oren A."/>
            <person name="Chaudhuri R.R."/>
            <person name="La Ragione R."/>
            <person name="Hildebrand F."/>
            <person name="Pallen M.J."/>
        </authorList>
    </citation>
    <scope>NUCLEOTIDE SEQUENCE</scope>
    <source>
        <strain evidence="3">ChiHjej12B11-24981</strain>
    </source>
</reference>
<evidence type="ECO:0000256" key="1">
    <source>
        <dbReference type="SAM" id="SignalP"/>
    </source>
</evidence>
<keyword evidence="1" id="KW-0732">Signal</keyword>
<dbReference type="Proteomes" id="UP000824023">
    <property type="component" value="Unassembled WGS sequence"/>
</dbReference>
<feature type="signal peptide" evidence="1">
    <location>
        <begin position="1"/>
        <end position="22"/>
    </location>
</feature>
<dbReference type="SUPFAM" id="SSF52058">
    <property type="entry name" value="L domain-like"/>
    <property type="match status" value="1"/>
</dbReference>
<dbReference type="InterPro" id="IPR053139">
    <property type="entry name" value="Surface_bspA-like"/>
</dbReference>
<feature type="domain" description="Fibronectin type-III" evidence="2">
    <location>
        <begin position="130"/>
        <end position="226"/>
    </location>
</feature>
<proteinExistence type="predicted"/>
<dbReference type="InterPro" id="IPR003961">
    <property type="entry name" value="FN3_dom"/>
</dbReference>
<evidence type="ECO:0000313" key="4">
    <source>
        <dbReference type="Proteomes" id="UP000824023"/>
    </source>
</evidence>
<dbReference type="InterPro" id="IPR032675">
    <property type="entry name" value="LRR_dom_sf"/>
</dbReference>
<feature type="domain" description="Fibronectin type-III" evidence="2">
    <location>
        <begin position="35"/>
        <end position="128"/>
    </location>
</feature>
<dbReference type="InterPro" id="IPR036116">
    <property type="entry name" value="FN3_sf"/>
</dbReference>
<dbReference type="PROSITE" id="PS50853">
    <property type="entry name" value="FN3"/>
    <property type="match status" value="2"/>
</dbReference>
<feature type="chain" id="PRO_5039292101" evidence="1">
    <location>
        <begin position="23"/>
        <end position="547"/>
    </location>
</feature>